<dbReference type="SFLD" id="SFLDG01061">
    <property type="entry name" value="methylthiotransferase"/>
    <property type="match status" value="1"/>
</dbReference>
<feature type="binding site" evidence="8">
    <location>
        <position position="161"/>
    </location>
    <ligand>
        <name>[4Fe-4S] cluster</name>
        <dbReference type="ChEBI" id="CHEBI:49883"/>
        <label>2</label>
        <note>4Fe-4S-S-AdoMet</note>
    </ligand>
</feature>
<accession>A0A519BC19</accession>
<proteinExistence type="inferred from homology"/>
<dbReference type="GO" id="GO:0046872">
    <property type="term" value="F:metal ion binding"/>
    <property type="evidence" value="ECO:0007669"/>
    <property type="project" value="UniProtKB-KW"/>
</dbReference>
<keyword evidence="5 8" id="KW-0479">Metal-binding</keyword>
<name>A0A519BC19_9DELT</name>
<dbReference type="Gene3D" id="2.40.50.140">
    <property type="entry name" value="Nucleic acid-binding proteins"/>
    <property type="match status" value="1"/>
</dbReference>
<dbReference type="GO" id="GO:0006400">
    <property type="term" value="P:tRNA modification"/>
    <property type="evidence" value="ECO:0007669"/>
    <property type="project" value="InterPro"/>
</dbReference>
<keyword evidence="7 8" id="KW-0411">Iron-sulfur</keyword>
<evidence type="ECO:0000256" key="3">
    <source>
        <dbReference type="ARBA" id="ARBA00022679"/>
    </source>
</evidence>
<evidence type="ECO:0000259" key="10">
    <source>
        <dbReference type="PROSITE" id="PS51918"/>
    </source>
</evidence>
<evidence type="ECO:0000313" key="12">
    <source>
        <dbReference type="Proteomes" id="UP000320813"/>
    </source>
</evidence>
<dbReference type="InterPro" id="IPR038135">
    <property type="entry name" value="Methylthiotransferase_N_sf"/>
</dbReference>
<dbReference type="InterPro" id="IPR005840">
    <property type="entry name" value="Ribosomal_uS12_MeSTrfase_RimO"/>
</dbReference>
<dbReference type="InterPro" id="IPR012340">
    <property type="entry name" value="NA-bd_OB-fold"/>
</dbReference>
<dbReference type="Pfam" id="PF00919">
    <property type="entry name" value="UPF0004"/>
    <property type="match status" value="1"/>
</dbReference>
<keyword evidence="2 8" id="KW-0963">Cytoplasm</keyword>
<dbReference type="NCBIfam" id="TIGR01125">
    <property type="entry name" value="30S ribosomal protein S12 methylthiotransferase RimO"/>
    <property type="match status" value="1"/>
</dbReference>
<gene>
    <name evidence="8 11" type="primary">rimO</name>
    <name evidence="11" type="ORF">EVJ47_00615</name>
</gene>
<evidence type="ECO:0000256" key="7">
    <source>
        <dbReference type="ARBA" id="ARBA00023014"/>
    </source>
</evidence>
<feature type="binding site" evidence="8">
    <location>
        <position position="154"/>
    </location>
    <ligand>
        <name>[4Fe-4S] cluster</name>
        <dbReference type="ChEBI" id="CHEBI:49883"/>
        <label>2</label>
        <note>4Fe-4S-S-AdoMet</note>
    </ligand>
</feature>
<dbReference type="PANTHER" id="PTHR43837:SF1">
    <property type="entry name" value="RIBOSOMAL PROTEIN US12 METHYLTHIOTRANSFERASE RIMO"/>
    <property type="match status" value="1"/>
</dbReference>
<evidence type="ECO:0000256" key="1">
    <source>
        <dbReference type="ARBA" id="ARBA00022485"/>
    </source>
</evidence>
<dbReference type="AlphaFoldDB" id="A0A519BC19"/>
<protein>
    <recommendedName>
        <fullName evidence="8">Ribosomal protein uS12 methylthiotransferase RimO</fullName>
        <shortName evidence="8">uS12 MTTase</shortName>
        <shortName evidence="8">uS12 methylthiotransferase</shortName>
        <ecNumber evidence="8">2.8.4.4</ecNumber>
    </recommendedName>
    <alternativeName>
        <fullName evidence="8">Ribosomal protein uS12 (aspartate-C(3))-methylthiotransferase</fullName>
    </alternativeName>
    <alternativeName>
        <fullName evidence="8">Ribosome maturation factor RimO</fullName>
    </alternativeName>
</protein>
<dbReference type="PANTHER" id="PTHR43837">
    <property type="entry name" value="RIBOSOMAL PROTEIN S12 METHYLTHIOTRANSFERASE RIMO"/>
    <property type="match status" value="1"/>
</dbReference>
<evidence type="ECO:0000256" key="6">
    <source>
        <dbReference type="ARBA" id="ARBA00023004"/>
    </source>
</evidence>
<feature type="binding site" evidence="8">
    <location>
        <position position="89"/>
    </location>
    <ligand>
        <name>[4Fe-4S] cluster</name>
        <dbReference type="ChEBI" id="CHEBI:49883"/>
        <label>1</label>
    </ligand>
</feature>
<sequence>MSSYFIAMSLRFNLISLGCPKNQVDSEVMFTRLKTSGVEFTYNLDDCDVCVINTCGFIEAARKESIDVIMEVIRKREEGRPKYIVVTGCLVNNNLKSLKDELPEVDLFLSTFDEDKIVSELGIVTNKNLKSCENAGREHFNLKRTAYIKISEGCDRTCSFCTIPSIRGSYKSRSVDEIKQEAAGLAQTGVKELIVISQDTSYYGLDLNIKNGLYKLLKELVKIKGIEWIRLLYLYPSKRLFNADLISLMKNEEKILKYIDMPVQHISGNVLKLMKRGETKKDIIELIQKLKNNIRDVALRTSLITGFPCETDKDFEELLGFIKDVKFDNLGVFKYSDERGADSFKYRGKIRAGIRNERYKILMETQRNLLPEILSKHIGRTYNAIVDGIGNRTVKARTPFQSPDIDGCTYLYLEDIKDESLQGYDGLVPVNVLKFKDYDLYANCK</sequence>
<dbReference type="Gene3D" id="3.80.30.20">
    <property type="entry name" value="tm_1862 like domain"/>
    <property type="match status" value="1"/>
</dbReference>
<dbReference type="InterPro" id="IPR006638">
    <property type="entry name" value="Elp3/MiaA/NifB-like_rSAM"/>
</dbReference>
<feature type="binding site" evidence="8">
    <location>
        <position position="158"/>
    </location>
    <ligand>
        <name>[4Fe-4S] cluster</name>
        <dbReference type="ChEBI" id="CHEBI:49883"/>
        <label>2</label>
        <note>4Fe-4S-S-AdoMet</note>
    </ligand>
</feature>
<evidence type="ECO:0000256" key="8">
    <source>
        <dbReference type="HAMAP-Rule" id="MF_01865"/>
    </source>
</evidence>
<dbReference type="PROSITE" id="PS01278">
    <property type="entry name" value="MTTASE_RADICAL"/>
    <property type="match status" value="1"/>
</dbReference>
<dbReference type="FunFam" id="3.80.30.20:FF:000001">
    <property type="entry name" value="tRNA-2-methylthio-N(6)-dimethylallyladenosine synthase 2"/>
    <property type="match status" value="1"/>
</dbReference>
<keyword evidence="3 8" id="KW-0808">Transferase</keyword>
<reference evidence="11 12" key="1">
    <citation type="submission" date="2019-01" db="EMBL/GenBank/DDBJ databases">
        <title>Insights into ecological role of a new deltaproteobacterial order Candidatus Sinidesulfobacterales (Sva0485) by metagenomics and metatranscriptomics.</title>
        <authorList>
            <person name="Tan S."/>
            <person name="Liu J."/>
            <person name="Fang Y."/>
            <person name="Hedlund B.P."/>
            <person name="Lian Z.H."/>
            <person name="Huang L.Y."/>
            <person name="Li J.T."/>
            <person name="Huang L.N."/>
            <person name="Li W.J."/>
            <person name="Jiang H.C."/>
            <person name="Dong H.L."/>
            <person name="Shu W.S."/>
        </authorList>
    </citation>
    <scope>NUCLEOTIDE SEQUENCE [LARGE SCALE GENOMIC DNA]</scope>
    <source>
        <strain evidence="11">AP3</strain>
    </source>
</reference>
<dbReference type="Pfam" id="PF18693">
    <property type="entry name" value="TRAM_2"/>
    <property type="match status" value="1"/>
</dbReference>
<comment type="cofactor">
    <cofactor evidence="8">
        <name>[4Fe-4S] cluster</name>
        <dbReference type="ChEBI" id="CHEBI:49883"/>
    </cofactor>
    <text evidence="8">Binds 2 [4Fe-4S] clusters. One cluster is coordinated with 3 cysteines and an exchangeable S-adenosyl-L-methionine.</text>
</comment>
<dbReference type="InterPro" id="IPR020612">
    <property type="entry name" value="Methylthiotransferase_CS"/>
</dbReference>
<comment type="caution">
    <text evidence="11">The sequence shown here is derived from an EMBL/GenBank/DDBJ whole genome shotgun (WGS) entry which is preliminary data.</text>
</comment>
<dbReference type="NCBIfam" id="TIGR00089">
    <property type="entry name" value="MiaB/RimO family radical SAM methylthiotransferase"/>
    <property type="match status" value="1"/>
</dbReference>
<dbReference type="InterPro" id="IPR005839">
    <property type="entry name" value="Methylthiotransferase"/>
</dbReference>
<dbReference type="CDD" id="cd01335">
    <property type="entry name" value="Radical_SAM"/>
    <property type="match status" value="1"/>
</dbReference>
<dbReference type="GO" id="GO:0005840">
    <property type="term" value="C:ribosome"/>
    <property type="evidence" value="ECO:0007669"/>
    <property type="project" value="UniProtKB-KW"/>
</dbReference>
<dbReference type="InterPro" id="IPR058240">
    <property type="entry name" value="rSAM_sf"/>
</dbReference>
<keyword evidence="1 8" id="KW-0004">4Fe-4S</keyword>
<comment type="subcellular location">
    <subcellularLocation>
        <location evidence="8">Cytoplasm</location>
    </subcellularLocation>
</comment>
<feature type="domain" description="MTTase N-terminal" evidence="9">
    <location>
        <begin position="10"/>
        <end position="126"/>
    </location>
</feature>
<keyword evidence="11" id="KW-0687">Ribonucleoprotein</keyword>
<dbReference type="SMART" id="SM00729">
    <property type="entry name" value="Elp3"/>
    <property type="match status" value="1"/>
</dbReference>
<evidence type="ECO:0000256" key="5">
    <source>
        <dbReference type="ARBA" id="ARBA00022723"/>
    </source>
</evidence>
<dbReference type="InterPro" id="IPR007197">
    <property type="entry name" value="rSAM"/>
</dbReference>
<evidence type="ECO:0000256" key="4">
    <source>
        <dbReference type="ARBA" id="ARBA00022691"/>
    </source>
</evidence>
<comment type="function">
    <text evidence="8">Catalyzes the methylthiolation of an aspartic acid residue of ribosomal protein uS12.</text>
</comment>
<dbReference type="Pfam" id="PF04055">
    <property type="entry name" value="Radical_SAM"/>
    <property type="match status" value="1"/>
</dbReference>
<dbReference type="GO" id="GO:0051539">
    <property type="term" value="F:4 iron, 4 sulfur cluster binding"/>
    <property type="evidence" value="ECO:0007669"/>
    <property type="project" value="UniProtKB-UniRule"/>
</dbReference>
<feature type="binding site" evidence="8">
    <location>
        <position position="19"/>
    </location>
    <ligand>
        <name>[4Fe-4S] cluster</name>
        <dbReference type="ChEBI" id="CHEBI:49883"/>
        <label>1</label>
    </ligand>
</feature>
<comment type="similarity">
    <text evidence="8">Belongs to the methylthiotransferase family. RimO subfamily.</text>
</comment>
<dbReference type="GO" id="GO:0103039">
    <property type="term" value="F:protein methylthiotransferase activity"/>
    <property type="evidence" value="ECO:0007669"/>
    <property type="project" value="UniProtKB-EC"/>
</dbReference>
<dbReference type="SFLD" id="SFLDG01082">
    <property type="entry name" value="B12-binding_domain_containing"/>
    <property type="match status" value="1"/>
</dbReference>
<evidence type="ECO:0000313" key="11">
    <source>
        <dbReference type="EMBL" id="RZD14822.1"/>
    </source>
</evidence>
<keyword evidence="6 8" id="KW-0408">Iron</keyword>
<dbReference type="GO" id="GO:0005829">
    <property type="term" value="C:cytosol"/>
    <property type="evidence" value="ECO:0007669"/>
    <property type="project" value="TreeGrafter"/>
</dbReference>
<dbReference type="PROSITE" id="PS51918">
    <property type="entry name" value="RADICAL_SAM"/>
    <property type="match status" value="1"/>
</dbReference>
<dbReference type="SFLD" id="SFLDF00274">
    <property type="entry name" value="ribosomal_protein_S12_methylth"/>
    <property type="match status" value="1"/>
</dbReference>
<feature type="binding site" evidence="8">
    <location>
        <position position="55"/>
    </location>
    <ligand>
        <name>[4Fe-4S] cluster</name>
        <dbReference type="ChEBI" id="CHEBI:49883"/>
        <label>1</label>
    </ligand>
</feature>
<dbReference type="InterPro" id="IPR002792">
    <property type="entry name" value="TRAM_dom"/>
</dbReference>
<dbReference type="InterPro" id="IPR023404">
    <property type="entry name" value="rSAM_horseshoe"/>
</dbReference>
<dbReference type="Gene3D" id="3.40.50.12160">
    <property type="entry name" value="Methylthiotransferase, N-terminal domain"/>
    <property type="match status" value="1"/>
</dbReference>
<keyword evidence="4 8" id="KW-0949">S-adenosyl-L-methionine</keyword>
<evidence type="ECO:0000256" key="2">
    <source>
        <dbReference type="ARBA" id="ARBA00022490"/>
    </source>
</evidence>
<dbReference type="HAMAP" id="MF_01865">
    <property type="entry name" value="MTTase_RimO"/>
    <property type="match status" value="1"/>
</dbReference>
<dbReference type="GO" id="GO:0035599">
    <property type="term" value="F:aspartic acid methylthiotransferase activity"/>
    <property type="evidence" value="ECO:0007669"/>
    <property type="project" value="TreeGrafter"/>
</dbReference>
<organism evidence="11 12">
    <name type="scientific">Candidatus Acidulodesulfobacterium ferriphilum</name>
    <dbReference type="NCBI Taxonomy" id="2597223"/>
    <lineage>
        <taxon>Bacteria</taxon>
        <taxon>Deltaproteobacteria</taxon>
        <taxon>Candidatus Acidulodesulfobacterales</taxon>
        <taxon>Candidatus Acidulodesulfobacterium</taxon>
    </lineage>
</organism>
<keyword evidence="11" id="KW-0689">Ribosomal protein</keyword>
<evidence type="ECO:0000259" key="9">
    <source>
        <dbReference type="PROSITE" id="PS51449"/>
    </source>
</evidence>
<dbReference type="SFLD" id="SFLDS00029">
    <property type="entry name" value="Radical_SAM"/>
    <property type="match status" value="1"/>
</dbReference>
<dbReference type="InterPro" id="IPR013848">
    <property type="entry name" value="Methylthiotransferase_N"/>
</dbReference>
<comment type="catalytic activity">
    <reaction evidence="8">
        <text>L-aspartate(89)-[ribosomal protein uS12]-hydrogen + (sulfur carrier)-SH + AH2 + 2 S-adenosyl-L-methionine = 3-methylsulfanyl-L-aspartate(89)-[ribosomal protein uS12]-hydrogen + (sulfur carrier)-H + 5'-deoxyadenosine + L-methionine + A + S-adenosyl-L-homocysteine + 2 H(+)</text>
        <dbReference type="Rhea" id="RHEA:37087"/>
        <dbReference type="Rhea" id="RHEA-COMP:10460"/>
        <dbReference type="Rhea" id="RHEA-COMP:10461"/>
        <dbReference type="Rhea" id="RHEA-COMP:14737"/>
        <dbReference type="Rhea" id="RHEA-COMP:14739"/>
        <dbReference type="ChEBI" id="CHEBI:13193"/>
        <dbReference type="ChEBI" id="CHEBI:15378"/>
        <dbReference type="ChEBI" id="CHEBI:17319"/>
        <dbReference type="ChEBI" id="CHEBI:17499"/>
        <dbReference type="ChEBI" id="CHEBI:29917"/>
        <dbReference type="ChEBI" id="CHEBI:29961"/>
        <dbReference type="ChEBI" id="CHEBI:57844"/>
        <dbReference type="ChEBI" id="CHEBI:57856"/>
        <dbReference type="ChEBI" id="CHEBI:59789"/>
        <dbReference type="ChEBI" id="CHEBI:64428"/>
        <dbReference type="ChEBI" id="CHEBI:73599"/>
        <dbReference type="EC" id="2.8.4.4"/>
    </reaction>
</comment>
<dbReference type="PROSITE" id="PS51449">
    <property type="entry name" value="MTTASE_N"/>
    <property type="match status" value="1"/>
</dbReference>
<dbReference type="EMBL" id="SGBD01000001">
    <property type="protein sequence ID" value="RZD14822.1"/>
    <property type="molecule type" value="Genomic_DNA"/>
</dbReference>
<dbReference type="EC" id="2.8.4.4" evidence="8"/>
<dbReference type="Proteomes" id="UP000320813">
    <property type="component" value="Unassembled WGS sequence"/>
</dbReference>
<dbReference type="SUPFAM" id="SSF102114">
    <property type="entry name" value="Radical SAM enzymes"/>
    <property type="match status" value="1"/>
</dbReference>
<feature type="domain" description="Radical SAM core" evidence="10">
    <location>
        <begin position="140"/>
        <end position="372"/>
    </location>
</feature>